<name>A0A7W4JKI5_GLULI</name>
<dbReference type="AlphaFoldDB" id="A0A7W4JKI5"/>
<gene>
    <name evidence="1" type="ORF">HLH32_08740</name>
</gene>
<proteinExistence type="predicted"/>
<evidence type="ECO:0008006" key="3">
    <source>
        <dbReference type="Google" id="ProtNLM"/>
    </source>
</evidence>
<reference evidence="1 2" key="1">
    <citation type="submission" date="2020-04" db="EMBL/GenBank/DDBJ databases">
        <title>Description of novel Gluconacetobacter.</title>
        <authorList>
            <person name="Sombolestani A."/>
        </authorList>
    </citation>
    <scope>NUCLEOTIDE SEQUENCE [LARGE SCALE GENOMIC DNA]</scope>
    <source>
        <strain evidence="1 2">LMG 1382</strain>
    </source>
</reference>
<dbReference type="EMBL" id="JABEQI010000004">
    <property type="protein sequence ID" value="MBB2186474.1"/>
    <property type="molecule type" value="Genomic_DNA"/>
</dbReference>
<evidence type="ECO:0000313" key="2">
    <source>
        <dbReference type="Proteomes" id="UP000562982"/>
    </source>
</evidence>
<comment type="caution">
    <text evidence="1">The sequence shown here is derived from an EMBL/GenBank/DDBJ whole genome shotgun (WGS) entry which is preliminary data.</text>
</comment>
<sequence>MHTRPIFLNDQSTARESVGGQLPAQVKEFLGQFEKVASSCFRRDGSQLASVLSTQDACEVVSVVPVWIFPKHRQAQLGRGLVNPSRSIMTTILNKNPVTASHVVIEEPYFVTVDNWCSRTGISKSDTYRKLGAGILRAKKVGRRTLIDFQHGLAWLRARPDAEITTTK</sequence>
<dbReference type="RefSeq" id="WP_182977150.1">
    <property type="nucleotide sequence ID" value="NZ_BJMI01000016.1"/>
</dbReference>
<protein>
    <recommendedName>
        <fullName evidence="3">Excisionase family DNA binding protein</fullName>
    </recommendedName>
</protein>
<organism evidence="1 2">
    <name type="scientific">Gluconacetobacter liquefaciens</name>
    <name type="common">Acetobacter liquefaciens</name>
    <dbReference type="NCBI Taxonomy" id="89584"/>
    <lineage>
        <taxon>Bacteria</taxon>
        <taxon>Pseudomonadati</taxon>
        <taxon>Pseudomonadota</taxon>
        <taxon>Alphaproteobacteria</taxon>
        <taxon>Acetobacterales</taxon>
        <taxon>Acetobacteraceae</taxon>
        <taxon>Gluconacetobacter</taxon>
    </lineage>
</organism>
<evidence type="ECO:0000313" key="1">
    <source>
        <dbReference type="EMBL" id="MBB2186474.1"/>
    </source>
</evidence>
<accession>A0A7W4JKI5</accession>
<dbReference type="Proteomes" id="UP000562982">
    <property type="component" value="Unassembled WGS sequence"/>
</dbReference>